<name>A0ABY3BGH5_LACGS</name>
<evidence type="ECO:0000313" key="1">
    <source>
        <dbReference type="EMBL" id="TQW16198.1"/>
    </source>
</evidence>
<accession>A0ABY3BGH5</accession>
<comment type="caution">
    <text evidence="1">The sequence shown here is derived from an EMBL/GenBank/DDBJ whole genome shotgun (WGS) entry which is preliminary data.</text>
</comment>
<dbReference type="EMBL" id="SRMD01000021">
    <property type="protein sequence ID" value="TQW16198.1"/>
    <property type="molecule type" value="Genomic_DNA"/>
</dbReference>
<proteinExistence type="predicted"/>
<evidence type="ECO:0008006" key="3">
    <source>
        <dbReference type="Google" id="ProtNLM"/>
    </source>
</evidence>
<dbReference type="Proteomes" id="UP000316012">
    <property type="component" value="Unassembled WGS sequence"/>
</dbReference>
<reference evidence="1 2" key="1">
    <citation type="submission" date="2019-04" db="EMBL/GenBank/DDBJ databases">
        <title>Lactobacillus gasseri 7171 assembly.</title>
        <authorList>
            <person name="Joris B.R."/>
            <person name="Giguere D."/>
        </authorList>
    </citation>
    <scope>NUCLEOTIDE SEQUENCE [LARGE SCALE GENOMIC DNA]</scope>
    <source>
        <strain evidence="1 2">7171</strain>
    </source>
</reference>
<protein>
    <recommendedName>
        <fullName evidence="3">Transposase</fullName>
    </recommendedName>
</protein>
<evidence type="ECO:0000313" key="2">
    <source>
        <dbReference type="Proteomes" id="UP000316012"/>
    </source>
</evidence>
<keyword evidence="2" id="KW-1185">Reference proteome</keyword>
<organism evidence="1 2">
    <name type="scientific">Lactobacillus gasseri</name>
    <dbReference type="NCBI Taxonomy" id="1596"/>
    <lineage>
        <taxon>Bacteria</taxon>
        <taxon>Bacillati</taxon>
        <taxon>Bacillota</taxon>
        <taxon>Bacilli</taxon>
        <taxon>Lactobacillales</taxon>
        <taxon>Lactobacillaceae</taxon>
        <taxon>Lactobacillus</taxon>
    </lineage>
</organism>
<gene>
    <name evidence="1" type="ORF">FIPPAONL_00094</name>
</gene>
<sequence>MGPNHALTTQYNKRWNRQMDHANEAAGYIVNVDIKRHLLQVFGYGAASKRSFYRI</sequence>